<evidence type="ECO:0000256" key="1">
    <source>
        <dbReference type="ARBA" id="ARBA00001974"/>
    </source>
</evidence>
<dbReference type="GO" id="GO:0050660">
    <property type="term" value="F:flavin adenine dinucleotide binding"/>
    <property type="evidence" value="ECO:0007669"/>
    <property type="project" value="InterPro"/>
</dbReference>
<dbReference type="Gene3D" id="1.10.540.10">
    <property type="entry name" value="Acyl-CoA dehydrogenase/oxidase, N-terminal domain"/>
    <property type="match status" value="1"/>
</dbReference>
<dbReference type="Pfam" id="PF00441">
    <property type="entry name" value="Acyl-CoA_dh_1"/>
    <property type="match status" value="1"/>
</dbReference>
<proteinExistence type="inferred from homology"/>
<dbReference type="AlphaFoldDB" id="A0A844W5S8"/>
<evidence type="ECO:0000313" key="8">
    <source>
        <dbReference type="Proteomes" id="UP000443843"/>
    </source>
</evidence>
<dbReference type="InterPro" id="IPR036250">
    <property type="entry name" value="AcylCo_DH-like_C"/>
</dbReference>
<accession>A0A844W5S8</accession>
<keyword evidence="4" id="KW-0274">FAD</keyword>
<keyword evidence="5" id="KW-0560">Oxidoreductase</keyword>
<dbReference type="Gene3D" id="1.20.140.10">
    <property type="entry name" value="Butyryl-CoA Dehydrogenase, subunit A, domain 3"/>
    <property type="match status" value="1"/>
</dbReference>
<dbReference type="SUPFAM" id="SSF47203">
    <property type="entry name" value="Acyl-CoA dehydrogenase C-terminal domain-like"/>
    <property type="match status" value="1"/>
</dbReference>
<dbReference type="RefSeq" id="WP_160382357.1">
    <property type="nucleotide sequence ID" value="NZ_WNXQ01000004.1"/>
</dbReference>
<comment type="cofactor">
    <cofactor evidence="1">
        <name>FAD</name>
        <dbReference type="ChEBI" id="CHEBI:57692"/>
    </cofactor>
</comment>
<sequence length="345" mass="35782">MQDIVLDMGGKLFAEHAEAAFHAHPKDTTEGAASWMPGLWAQVGELGLPLALLSEEHGGFDLPAATAMGLVRLAAAHAVPLPLGETMIANWLLAHAGLPLAEGPATLALGPELDGDRLNGPAARVAYGRHAATVVLLAGDRLVRTDAGTVTEASHNVAGEPRDTLVFAGEVTSAPAPVNKQNFRLLGALLRAQGMAGALEAALSMTVDHANSREQFGRPLGKFQAIQQSLAVMATNVAAAGAAAVMATDLLSDALAGTGAFATAAMAAKIRTGEAAGIGASIAHQTHGAIGFSQEYRLHPLTRRLWAWRDEWGREAEWCETLGTEVCARGPDGFWPFLTSTGSAA</sequence>
<comment type="caution">
    <text evidence="7">The sequence shown here is derived from an EMBL/GenBank/DDBJ whole genome shotgun (WGS) entry which is preliminary data.</text>
</comment>
<evidence type="ECO:0000256" key="5">
    <source>
        <dbReference type="ARBA" id="ARBA00023002"/>
    </source>
</evidence>
<dbReference type="InterPro" id="IPR037069">
    <property type="entry name" value="AcylCoA_DH/ox_N_sf"/>
</dbReference>
<evidence type="ECO:0000256" key="2">
    <source>
        <dbReference type="ARBA" id="ARBA00009347"/>
    </source>
</evidence>
<dbReference type="PANTHER" id="PTHR43884">
    <property type="entry name" value="ACYL-COA DEHYDROGENASE"/>
    <property type="match status" value="1"/>
</dbReference>
<comment type="similarity">
    <text evidence="2">Belongs to the acyl-CoA dehydrogenase family.</text>
</comment>
<dbReference type="Proteomes" id="UP000443843">
    <property type="component" value="Unassembled WGS sequence"/>
</dbReference>
<reference evidence="7 8" key="1">
    <citation type="submission" date="2019-11" db="EMBL/GenBank/DDBJ databases">
        <title>Pseudooceanicola pacifica sp. nov., isolated from deep-sea sediment of the Pacific Ocean.</title>
        <authorList>
            <person name="Lyu L."/>
        </authorList>
    </citation>
    <scope>NUCLEOTIDE SEQUENCE [LARGE SCALE GENOMIC DNA]</scope>
    <source>
        <strain evidence="7 8">216_PA32_1</strain>
    </source>
</reference>
<protein>
    <submittedName>
        <fullName evidence="7">Acyl-CoA dehydrogenase</fullName>
    </submittedName>
</protein>
<evidence type="ECO:0000313" key="7">
    <source>
        <dbReference type="EMBL" id="MWB78084.1"/>
    </source>
</evidence>
<dbReference type="SUPFAM" id="SSF56645">
    <property type="entry name" value="Acyl-CoA dehydrogenase NM domain-like"/>
    <property type="match status" value="1"/>
</dbReference>
<dbReference type="GO" id="GO:0003995">
    <property type="term" value="F:acyl-CoA dehydrogenase activity"/>
    <property type="evidence" value="ECO:0007669"/>
    <property type="project" value="TreeGrafter"/>
</dbReference>
<dbReference type="InterPro" id="IPR009100">
    <property type="entry name" value="AcylCoA_DH/oxidase_NM_dom_sf"/>
</dbReference>
<name>A0A844W5S8_9RHOB</name>
<evidence type="ECO:0000256" key="3">
    <source>
        <dbReference type="ARBA" id="ARBA00022630"/>
    </source>
</evidence>
<organism evidence="7 8">
    <name type="scientific">Pseudooceanicola pacificus</name>
    <dbReference type="NCBI Taxonomy" id="2676438"/>
    <lineage>
        <taxon>Bacteria</taxon>
        <taxon>Pseudomonadati</taxon>
        <taxon>Pseudomonadota</taxon>
        <taxon>Alphaproteobacteria</taxon>
        <taxon>Rhodobacterales</taxon>
        <taxon>Paracoccaceae</taxon>
        <taxon>Pseudooceanicola</taxon>
    </lineage>
</organism>
<keyword evidence="8" id="KW-1185">Reference proteome</keyword>
<gene>
    <name evidence="7" type="ORF">GLS40_08625</name>
</gene>
<evidence type="ECO:0000259" key="6">
    <source>
        <dbReference type="Pfam" id="PF00441"/>
    </source>
</evidence>
<dbReference type="InterPro" id="IPR009075">
    <property type="entry name" value="AcylCo_DH/oxidase_C"/>
</dbReference>
<evidence type="ECO:0000256" key="4">
    <source>
        <dbReference type="ARBA" id="ARBA00022827"/>
    </source>
</evidence>
<feature type="domain" description="Acyl-CoA dehydrogenase/oxidase C-terminal" evidence="6">
    <location>
        <begin position="190"/>
        <end position="304"/>
    </location>
</feature>
<dbReference type="EMBL" id="WNXQ01000004">
    <property type="protein sequence ID" value="MWB78084.1"/>
    <property type="molecule type" value="Genomic_DNA"/>
</dbReference>
<dbReference type="PANTHER" id="PTHR43884:SF20">
    <property type="entry name" value="ACYL-COA DEHYDROGENASE FADE28"/>
    <property type="match status" value="1"/>
</dbReference>
<keyword evidence="3" id="KW-0285">Flavoprotein</keyword>